<dbReference type="Gene3D" id="3.30.420.10">
    <property type="entry name" value="Ribonuclease H-like superfamily/Ribonuclease H"/>
    <property type="match status" value="1"/>
</dbReference>
<dbReference type="GO" id="GO:0004523">
    <property type="term" value="F:RNA-DNA hybrid ribonuclease activity"/>
    <property type="evidence" value="ECO:0007669"/>
    <property type="project" value="InterPro"/>
</dbReference>
<dbReference type="OrthoDB" id="995925at2759"/>
<feature type="domain" description="RNase H type-1" evidence="1">
    <location>
        <begin position="71"/>
        <end position="145"/>
    </location>
</feature>
<dbReference type="PANTHER" id="PTHR47074:SF48">
    <property type="entry name" value="POLYNUCLEOTIDYL TRANSFERASE, RIBONUCLEASE H-LIKE SUPERFAMILY PROTEIN"/>
    <property type="match status" value="1"/>
</dbReference>
<dbReference type="PANTHER" id="PTHR47074">
    <property type="entry name" value="BNAC02G40300D PROTEIN"/>
    <property type="match status" value="1"/>
</dbReference>
<evidence type="ECO:0000259" key="1">
    <source>
        <dbReference type="Pfam" id="PF13456"/>
    </source>
</evidence>
<dbReference type="GO" id="GO:0003676">
    <property type="term" value="F:nucleic acid binding"/>
    <property type="evidence" value="ECO:0007669"/>
    <property type="project" value="InterPro"/>
</dbReference>
<protein>
    <recommendedName>
        <fullName evidence="1">RNase H type-1 domain-containing protein</fullName>
    </recommendedName>
</protein>
<dbReference type="SUPFAM" id="SSF53098">
    <property type="entry name" value="Ribonuclease H-like"/>
    <property type="match status" value="1"/>
</dbReference>
<sequence>MPRTLFRRRTRNSRNSFIFKGKEDRAQLIWDRASSLGKEFKIHNLLNVPVLSQNEAIKQWDKPPRGFVKLNFDATIKGNRMGYGAIIHDNDGFVLGGGGGFIDANMSVQEAECIAFERSIELVGHLNIKGDVLFETDHAGLVNIMDRCCTDITIIGDRIRLLLAILIPLV</sequence>
<name>A0A8J5ZHZ4_9ROSI</name>
<reference evidence="2 3" key="1">
    <citation type="journal article" date="2021" name="bioRxiv">
        <title>The Gossypium anomalum genome as a resource for cotton improvement and evolutionary analysis of hybrid incompatibility.</title>
        <authorList>
            <person name="Grover C.E."/>
            <person name="Yuan D."/>
            <person name="Arick M.A."/>
            <person name="Miller E.R."/>
            <person name="Hu G."/>
            <person name="Peterson D.G."/>
            <person name="Wendel J.F."/>
            <person name="Udall J.A."/>
        </authorList>
    </citation>
    <scope>NUCLEOTIDE SEQUENCE [LARGE SCALE GENOMIC DNA]</scope>
    <source>
        <strain evidence="2">JFW-Udall</strain>
        <tissue evidence="2">Leaf</tissue>
    </source>
</reference>
<comment type="caution">
    <text evidence="2">The sequence shown here is derived from an EMBL/GenBank/DDBJ whole genome shotgun (WGS) entry which is preliminary data.</text>
</comment>
<evidence type="ECO:0000313" key="2">
    <source>
        <dbReference type="EMBL" id="KAG8499092.1"/>
    </source>
</evidence>
<dbReference type="EMBL" id="JAHUZN010000003">
    <property type="protein sequence ID" value="KAG8499092.1"/>
    <property type="molecule type" value="Genomic_DNA"/>
</dbReference>
<organism evidence="2 3">
    <name type="scientific">Gossypium anomalum</name>
    <dbReference type="NCBI Taxonomy" id="47600"/>
    <lineage>
        <taxon>Eukaryota</taxon>
        <taxon>Viridiplantae</taxon>
        <taxon>Streptophyta</taxon>
        <taxon>Embryophyta</taxon>
        <taxon>Tracheophyta</taxon>
        <taxon>Spermatophyta</taxon>
        <taxon>Magnoliopsida</taxon>
        <taxon>eudicotyledons</taxon>
        <taxon>Gunneridae</taxon>
        <taxon>Pentapetalae</taxon>
        <taxon>rosids</taxon>
        <taxon>malvids</taxon>
        <taxon>Malvales</taxon>
        <taxon>Malvaceae</taxon>
        <taxon>Malvoideae</taxon>
        <taxon>Gossypium</taxon>
    </lineage>
</organism>
<dbReference type="InterPro" id="IPR002156">
    <property type="entry name" value="RNaseH_domain"/>
</dbReference>
<dbReference type="InterPro" id="IPR012337">
    <property type="entry name" value="RNaseH-like_sf"/>
</dbReference>
<proteinExistence type="predicted"/>
<dbReference type="InterPro" id="IPR036397">
    <property type="entry name" value="RNaseH_sf"/>
</dbReference>
<gene>
    <name evidence="2" type="ORF">CXB51_005499</name>
</gene>
<keyword evidence="3" id="KW-1185">Reference proteome</keyword>
<dbReference type="Proteomes" id="UP000701853">
    <property type="component" value="Chromosome 3"/>
</dbReference>
<dbReference type="AlphaFoldDB" id="A0A8J5ZHZ4"/>
<dbReference type="Pfam" id="PF13456">
    <property type="entry name" value="RVT_3"/>
    <property type="match status" value="1"/>
</dbReference>
<accession>A0A8J5ZHZ4</accession>
<evidence type="ECO:0000313" key="3">
    <source>
        <dbReference type="Proteomes" id="UP000701853"/>
    </source>
</evidence>
<dbReference type="InterPro" id="IPR052929">
    <property type="entry name" value="RNase_H-like_EbsB-rel"/>
</dbReference>